<dbReference type="AlphaFoldDB" id="A0A5C3M8G4"/>
<accession>A0A5C3M8G4</accession>
<evidence type="ECO:0000256" key="6">
    <source>
        <dbReference type="ARBA" id="ARBA00022824"/>
    </source>
</evidence>
<dbReference type="EMBL" id="ML213596">
    <property type="protein sequence ID" value="TFK40726.1"/>
    <property type="molecule type" value="Genomic_DNA"/>
</dbReference>
<dbReference type="PANTHER" id="PTHR10778">
    <property type="entry name" value="SOLUTE CARRIER FAMILY 35 MEMBER B"/>
    <property type="match status" value="1"/>
</dbReference>
<evidence type="ECO:0000313" key="13">
    <source>
        <dbReference type="Proteomes" id="UP000308652"/>
    </source>
</evidence>
<protein>
    <recommendedName>
        <fullName evidence="9">UDP-galactose transporter homolog 1</fullName>
    </recommendedName>
</protein>
<dbReference type="Pfam" id="PF08449">
    <property type="entry name" value="UAA"/>
    <property type="match status" value="1"/>
</dbReference>
<evidence type="ECO:0000256" key="9">
    <source>
        <dbReference type="ARBA" id="ARBA00041103"/>
    </source>
</evidence>
<keyword evidence="6" id="KW-0256">Endoplasmic reticulum</keyword>
<gene>
    <name evidence="12" type="ORF">BDQ12DRAFT_679927</name>
</gene>
<dbReference type="GO" id="GO:0000139">
    <property type="term" value="C:Golgi membrane"/>
    <property type="evidence" value="ECO:0007669"/>
    <property type="project" value="TreeGrafter"/>
</dbReference>
<evidence type="ECO:0000313" key="12">
    <source>
        <dbReference type="EMBL" id="TFK40726.1"/>
    </source>
</evidence>
<keyword evidence="5 11" id="KW-0812">Transmembrane</keyword>
<keyword evidence="8 11" id="KW-0472">Membrane</keyword>
<feature type="transmembrane region" description="Helical" evidence="11">
    <location>
        <begin position="358"/>
        <end position="376"/>
    </location>
</feature>
<dbReference type="STRING" id="68775.A0A5C3M8G4"/>
<dbReference type="OrthoDB" id="1601at2759"/>
<reference evidence="12 13" key="1">
    <citation type="journal article" date="2019" name="Nat. Ecol. Evol.">
        <title>Megaphylogeny resolves global patterns of mushroom evolution.</title>
        <authorList>
            <person name="Varga T."/>
            <person name="Krizsan K."/>
            <person name="Foldi C."/>
            <person name="Dima B."/>
            <person name="Sanchez-Garcia M."/>
            <person name="Sanchez-Ramirez S."/>
            <person name="Szollosi G.J."/>
            <person name="Szarkandi J.G."/>
            <person name="Papp V."/>
            <person name="Albert L."/>
            <person name="Andreopoulos W."/>
            <person name="Angelini C."/>
            <person name="Antonin V."/>
            <person name="Barry K.W."/>
            <person name="Bougher N.L."/>
            <person name="Buchanan P."/>
            <person name="Buyck B."/>
            <person name="Bense V."/>
            <person name="Catcheside P."/>
            <person name="Chovatia M."/>
            <person name="Cooper J."/>
            <person name="Damon W."/>
            <person name="Desjardin D."/>
            <person name="Finy P."/>
            <person name="Geml J."/>
            <person name="Haridas S."/>
            <person name="Hughes K."/>
            <person name="Justo A."/>
            <person name="Karasinski D."/>
            <person name="Kautmanova I."/>
            <person name="Kiss B."/>
            <person name="Kocsube S."/>
            <person name="Kotiranta H."/>
            <person name="LaButti K.M."/>
            <person name="Lechner B.E."/>
            <person name="Liimatainen K."/>
            <person name="Lipzen A."/>
            <person name="Lukacs Z."/>
            <person name="Mihaltcheva S."/>
            <person name="Morgado L.N."/>
            <person name="Niskanen T."/>
            <person name="Noordeloos M.E."/>
            <person name="Ohm R.A."/>
            <person name="Ortiz-Santana B."/>
            <person name="Ovrebo C."/>
            <person name="Racz N."/>
            <person name="Riley R."/>
            <person name="Savchenko A."/>
            <person name="Shiryaev A."/>
            <person name="Soop K."/>
            <person name="Spirin V."/>
            <person name="Szebenyi C."/>
            <person name="Tomsovsky M."/>
            <person name="Tulloss R.E."/>
            <person name="Uehling J."/>
            <person name="Grigoriev I.V."/>
            <person name="Vagvolgyi C."/>
            <person name="Papp T."/>
            <person name="Martin F.M."/>
            <person name="Miettinen O."/>
            <person name="Hibbett D.S."/>
            <person name="Nagy L.G."/>
        </authorList>
    </citation>
    <scope>NUCLEOTIDE SEQUENCE [LARGE SCALE GENOMIC DNA]</scope>
    <source>
        <strain evidence="12 13">CBS 166.37</strain>
    </source>
</reference>
<feature type="transmembrane region" description="Helical" evidence="11">
    <location>
        <begin position="125"/>
        <end position="146"/>
    </location>
</feature>
<comment type="subcellular location">
    <subcellularLocation>
        <location evidence="1">Endoplasmic reticulum membrane</location>
        <topology evidence="1">Multi-pass membrane protein</topology>
    </subcellularLocation>
</comment>
<evidence type="ECO:0000256" key="3">
    <source>
        <dbReference type="ARBA" id="ARBA00022448"/>
    </source>
</evidence>
<evidence type="ECO:0000256" key="4">
    <source>
        <dbReference type="ARBA" id="ARBA00022597"/>
    </source>
</evidence>
<feature type="transmembrane region" description="Helical" evidence="11">
    <location>
        <begin position="255"/>
        <end position="276"/>
    </location>
</feature>
<feature type="region of interest" description="Disordered" evidence="10">
    <location>
        <begin position="79"/>
        <end position="112"/>
    </location>
</feature>
<dbReference type="InterPro" id="IPR037185">
    <property type="entry name" value="EmrE-like"/>
</dbReference>
<feature type="transmembrane region" description="Helical" evidence="11">
    <location>
        <begin position="302"/>
        <end position="320"/>
    </location>
</feature>
<feature type="transmembrane region" description="Helical" evidence="11">
    <location>
        <begin position="47"/>
        <end position="66"/>
    </location>
</feature>
<feature type="transmembrane region" description="Helical" evidence="11">
    <location>
        <begin position="152"/>
        <end position="170"/>
    </location>
</feature>
<evidence type="ECO:0000256" key="11">
    <source>
        <dbReference type="SAM" id="Phobius"/>
    </source>
</evidence>
<feature type="transmembrane region" description="Helical" evidence="11">
    <location>
        <begin position="216"/>
        <end position="234"/>
    </location>
</feature>
<dbReference type="GO" id="GO:0005460">
    <property type="term" value="F:UDP-glucose transmembrane transporter activity"/>
    <property type="evidence" value="ECO:0007669"/>
    <property type="project" value="TreeGrafter"/>
</dbReference>
<evidence type="ECO:0000256" key="1">
    <source>
        <dbReference type="ARBA" id="ARBA00004477"/>
    </source>
</evidence>
<keyword evidence="7 11" id="KW-1133">Transmembrane helix</keyword>
<sequence length="398" mass="43667">MTFVRLALCVVGVYSMFLLWAIAQERLSVPFKSLDGKSADKFKSPLFMGTCQSALSSLSALIYILIRRKSSQTLSQSLGLEHIPTPPPSPKSTSNGVSHSEKKPHHIHSDKPNTRYSRTALLLRYLQCSIFITSAAPFGFAALSYISYPAMVLGKSCKLVPVMIMNVVLYRRRFAPHKYLVVLMVTTGITIFMGFGGDSSKKGKHGGGGVGQAAPYANLIGITYLLINLALDGATNSTQDEIFTRHKVTGQQMMFWINVFCTILTSILSVLPLPYIPVIHPSTDGQTELAGALNFIRNHPGVVSPLAQFAFTGALGQLFIFETLQHFGSLTLVTITLTRKLFTMLLSVVVYNHKLTKGQWLGAAVVFAGISVEAFVKRKDVHAKRVIQEKEKAKIKSL</sequence>
<dbReference type="GO" id="GO:0005459">
    <property type="term" value="F:UDP-galactose transmembrane transporter activity"/>
    <property type="evidence" value="ECO:0007669"/>
    <property type="project" value="TreeGrafter"/>
</dbReference>
<keyword evidence="4" id="KW-0762">Sugar transport</keyword>
<name>A0A5C3M8G4_9AGAR</name>
<evidence type="ECO:0000256" key="5">
    <source>
        <dbReference type="ARBA" id="ARBA00022692"/>
    </source>
</evidence>
<organism evidence="12 13">
    <name type="scientific">Crucibulum laeve</name>
    <dbReference type="NCBI Taxonomy" id="68775"/>
    <lineage>
        <taxon>Eukaryota</taxon>
        <taxon>Fungi</taxon>
        <taxon>Dikarya</taxon>
        <taxon>Basidiomycota</taxon>
        <taxon>Agaricomycotina</taxon>
        <taxon>Agaricomycetes</taxon>
        <taxon>Agaricomycetidae</taxon>
        <taxon>Agaricales</taxon>
        <taxon>Agaricineae</taxon>
        <taxon>Nidulariaceae</taxon>
        <taxon>Crucibulum</taxon>
    </lineage>
</organism>
<comment type="similarity">
    <text evidence="2">Belongs to the nucleotide-sugar transporter family. SLC35B subfamily.</text>
</comment>
<dbReference type="SUPFAM" id="SSF103481">
    <property type="entry name" value="Multidrug resistance efflux transporter EmrE"/>
    <property type="match status" value="1"/>
</dbReference>
<feature type="transmembrane region" description="Helical" evidence="11">
    <location>
        <begin position="179"/>
        <end position="196"/>
    </location>
</feature>
<proteinExistence type="inferred from homology"/>
<feature type="transmembrane region" description="Helical" evidence="11">
    <location>
        <begin position="332"/>
        <end position="352"/>
    </location>
</feature>
<dbReference type="GO" id="GO:0005789">
    <property type="term" value="C:endoplasmic reticulum membrane"/>
    <property type="evidence" value="ECO:0007669"/>
    <property type="project" value="UniProtKB-SubCell"/>
</dbReference>
<evidence type="ECO:0000256" key="2">
    <source>
        <dbReference type="ARBA" id="ARBA00010694"/>
    </source>
</evidence>
<dbReference type="Proteomes" id="UP000308652">
    <property type="component" value="Unassembled WGS sequence"/>
</dbReference>
<keyword evidence="3" id="KW-0813">Transport</keyword>
<keyword evidence="13" id="KW-1185">Reference proteome</keyword>
<evidence type="ECO:0000256" key="8">
    <source>
        <dbReference type="ARBA" id="ARBA00023136"/>
    </source>
</evidence>
<evidence type="ECO:0000256" key="10">
    <source>
        <dbReference type="SAM" id="MobiDB-lite"/>
    </source>
</evidence>
<evidence type="ECO:0000256" key="7">
    <source>
        <dbReference type="ARBA" id="ARBA00022989"/>
    </source>
</evidence>
<dbReference type="PANTHER" id="PTHR10778:SF10">
    <property type="entry name" value="SOLUTE CARRIER FAMILY 35 MEMBER B1"/>
    <property type="match status" value="1"/>
</dbReference>
<dbReference type="InterPro" id="IPR013657">
    <property type="entry name" value="SCL35B1-4/HUT1"/>
</dbReference>